<reference evidence="1 2" key="1">
    <citation type="submission" date="2020-07" db="EMBL/GenBank/DDBJ databases">
        <title>Description of Kordia aestuariivivens sp. nov., isolated from a tidal flat.</title>
        <authorList>
            <person name="Park S."/>
            <person name="Yoon J.-H."/>
        </authorList>
    </citation>
    <scope>NUCLEOTIDE SEQUENCE [LARGE SCALE GENOMIC DNA]</scope>
    <source>
        <strain evidence="1 2">YSTF-M3</strain>
    </source>
</reference>
<comment type="caution">
    <text evidence="1">The sequence shown here is derived from an EMBL/GenBank/DDBJ whole genome shotgun (WGS) entry which is preliminary data.</text>
</comment>
<proteinExistence type="predicted"/>
<organism evidence="1 2">
    <name type="scientific">Kordia aestuariivivens</name>
    <dbReference type="NCBI Taxonomy" id="2759037"/>
    <lineage>
        <taxon>Bacteria</taxon>
        <taxon>Pseudomonadati</taxon>
        <taxon>Bacteroidota</taxon>
        <taxon>Flavobacteriia</taxon>
        <taxon>Flavobacteriales</taxon>
        <taxon>Flavobacteriaceae</taxon>
        <taxon>Kordia</taxon>
    </lineage>
</organism>
<dbReference type="RefSeq" id="WP_187561914.1">
    <property type="nucleotide sequence ID" value="NZ_JACGWS010000005.1"/>
</dbReference>
<keyword evidence="2" id="KW-1185">Reference proteome</keyword>
<evidence type="ECO:0000313" key="1">
    <source>
        <dbReference type="EMBL" id="MBC8754861.1"/>
    </source>
</evidence>
<gene>
    <name evidence="1" type="ORF">H2O64_09280</name>
</gene>
<evidence type="ECO:0008006" key="3">
    <source>
        <dbReference type="Google" id="ProtNLM"/>
    </source>
</evidence>
<name>A0ABR7Q8G8_9FLAO</name>
<evidence type="ECO:0000313" key="2">
    <source>
        <dbReference type="Proteomes" id="UP000619238"/>
    </source>
</evidence>
<protein>
    <recommendedName>
        <fullName evidence="3">Natural product</fullName>
    </recommendedName>
</protein>
<dbReference type="Proteomes" id="UP000619238">
    <property type="component" value="Unassembled WGS sequence"/>
</dbReference>
<accession>A0ABR7Q8G8</accession>
<sequence length="70" mass="7837">MKKKDLKTLKLNKKTISNFEMMSIKGQAAAISDWSLSSSWCCIIKHFTEGDCVDTLGDDHCWTPTPGTGW</sequence>
<dbReference type="EMBL" id="JACGWS010000005">
    <property type="protein sequence ID" value="MBC8754861.1"/>
    <property type="molecule type" value="Genomic_DNA"/>
</dbReference>